<feature type="domain" description="OmpA-like" evidence="6">
    <location>
        <begin position="771"/>
        <end position="887"/>
    </location>
</feature>
<dbReference type="PRINTS" id="PR01021">
    <property type="entry name" value="OMPADOMAIN"/>
</dbReference>
<dbReference type="PROSITE" id="PS51123">
    <property type="entry name" value="OMPA_2"/>
    <property type="match status" value="1"/>
</dbReference>
<dbReference type="GO" id="GO:0009279">
    <property type="term" value="C:cell outer membrane"/>
    <property type="evidence" value="ECO:0007669"/>
    <property type="project" value="UniProtKB-SubCell"/>
</dbReference>
<dbReference type="PANTHER" id="PTHR30329:SF21">
    <property type="entry name" value="LIPOPROTEIN YIAD-RELATED"/>
    <property type="match status" value="1"/>
</dbReference>
<dbReference type="CDD" id="cd07185">
    <property type="entry name" value="OmpA_C-like"/>
    <property type="match status" value="1"/>
</dbReference>
<keyword evidence="3" id="KW-0998">Cell outer membrane</keyword>
<dbReference type="KEGG" id="snan:I6N98_11345"/>
<dbReference type="EMBL" id="CP066167">
    <property type="protein sequence ID" value="QQD16974.1"/>
    <property type="molecule type" value="Genomic_DNA"/>
</dbReference>
<dbReference type="InterPro" id="IPR006664">
    <property type="entry name" value="OMP_bac"/>
</dbReference>
<accession>A0A7T4QY61</accession>
<evidence type="ECO:0000256" key="5">
    <source>
        <dbReference type="SAM" id="SignalP"/>
    </source>
</evidence>
<dbReference type="PANTHER" id="PTHR30329">
    <property type="entry name" value="STATOR ELEMENT OF FLAGELLAR MOTOR COMPLEX"/>
    <property type="match status" value="1"/>
</dbReference>
<dbReference type="RefSeq" id="WP_198568476.1">
    <property type="nucleotide sequence ID" value="NZ_CP066167.1"/>
</dbReference>
<proteinExistence type="predicted"/>
<evidence type="ECO:0000256" key="1">
    <source>
        <dbReference type="ARBA" id="ARBA00004442"/>
    </source>
</evidence>
<organism evidence="7 8">
    <name type="scientific">Spongiibacter nanhainus</name>
    <dbReference type="NCBI Taxonomy" id="2794344"/>
    <lineage>
        <taxon>Bacteria</taxon>
        <taxon>Pseudomonadati</taxon>
        <taxon>Pseudomonadota</taxon>
        <taxon>Gammaproteobacteria</taxon>
        <taxon>Cellvibrionales</taxon>
        <taxon>Spongiibacteraceae</taxon>
        <taxon>Spongiibacter</taxon>
    </lineage>
</organism>
<reference evidence="7 8" key="1">
    <citation type="submission" date="2020-12" db="EMBL/GenBank/DDBJ databases">
        <authorList>
            <person name="Shan Y."/>
        </authorList>
    </citation>
    <scope>NUCLEOTIDE SEQUENCE [LARGE SCALE GENOMIC DNA]</scope>
    <source>
        <strain evidence="8">csc3.9</strain>
    </source>
</reference>
<comment type="subcellular location">
    <subcellularLocation>
        <location evidence="1">Cell outer membrane</location>
    </subcellularLocation>
</comment>
<evidence type="ECO:0000256" key="4">
    <source>
        <dbReference type="PROSITE-ProRule" id="PRU00473"/>
    </source>
</evidence>
<evidence type="ECO:0000313" key="8">
    <source>
        <dbReference type="Proteomes" id="UP000596063"/>
    </source>
</evidence>
<keyword evidence="8" id="KW-1185">Reference proteome</keyword>
<dbReference type="Pfam" id="PF00691">
    <property type="entry name" value="OmpA"/>
    <property type="match status" value="1"/>
</dbReference>
<dbReference type="AlphaFoldDB" id="A0A7T4QY61"/>
<dbReference type="InterPro" id="IPR050330">
    <property type="entry name" value="Bact_OuterMem_StrucFunc"/>
</dbReference>
<evidence type="ECO:0000259" key="6">
    <source>
        <dbReference type="PROSITE" id="PS51123"/>
    </source>
</evidence>
<gene>
    <name evidence="7" type="ORF">I6N98_11345</name>
</gene>
<dbReference type="InterPro" id="IPR006665">
    <property type="entry name" value="OmpA-like"/>
</dbReference>
<name>A0A7T4QY61_9GAMM</name>
<evidence type="ECO:0000313" key="7">
    <source>
        <dbReference type="EMBL" id="QQD16974.1"/>
    </source>
</evidence>
<evidence type="ECO:0000256" key="2">
    <source>
        <dbReference type="ARBA" id="ARBA00023136"/>
    </source>
</evidence>
<dbReference type="InterPro" id="IPR036737">
    <property type="entry name" value="OmpA-like_sf"/>
</dbReference>
<evidence type="ECO:0000256" key="3">
    <source>
        <dbReference type="ARBA" id="ARBA00023237"/>
    </source>
</evidence>
<dbReference type="Proteomes" id="UP000596063">
    <property type="component" value="Chromosome"/>
</dbReference>
<feature type="signal peptide" evidence="5">
    <location>
        <begin position="1"/>
        <end position="30"/>
    </location>
</feature>
<sequence length="887" mass="90846">MKMRHPTFARTLMATAVASQLALAPITANAASSLKLLGITLFVLPESNAKNPSILSPITDPLGQSLSPLVDMLDENLNVVTDAVDDQLGVPLLDALSPITEPLTTAIEPITDPVDGIVHEVTGGEVSDALTNSDDNTKDGDGIVNDILGDTAAESRGGEDGIEISPLAPITGPLGESLKPLVDAIDLGLDPLTDVVDDQLVEPILDAVAPLTDPVLEAIEPLTNPVDGLVADLTGGSLEDSLTNIDDNTKDGNGLVNDLLGGETANNDSGLESGETSALEPITKPLGEGLAPLVDWLDTELDPITDAIDDQVGETLLGGLEPVLFPVLNELSPVTDPIDGIVEDVTGGSLEDALTNDDDNTKDGDGIVNDLLGGDQVADSGTEDGEMSPLPLITEPLGEALEELVDAVDTGLDPLTDVVDDELVEPILDGVEPVLDPALAALEGVTDPVDGIVEDLTGGSLEDALTNNDDNVDDGNGLVNDLLGGGDEENLASGTEEGESSALEPITAQLGDSIAPLIDAVDETLDPVTDAIDDEIGETLISGLDPVLNPVLEAAEPVTDPVDGILADVTGGSLEDALSNDDDNTADGDGIVNDLLGADQVAGSGTEAGETSPLGGLTDPLGEAVAPLIDSVDDGAAPLTDAADAGVEQVLAAAEPVVGPITNAVEPVTDPVDGLISDVTGGSLEDALTTNDDNAADGSGLVNDVLGGGNGGLQLAFNNGSDNPALIALLDPNLAAEGRCEDSDGDGVCNSQDSCADTPVGKAVLPNGCHLGTIQPLRLEGVFFEFDSATLTPNAERILDQVSLMIQQSTVARFEIAGHTDAKGEETYNQSLSQQRSESVKRYLSEKGIAAERLQAKGYGESMPLADNDTDAGRAENRRVELKVIEQ</sequence>
<keyword evidence="2 4" id="KW-0472">Membrane</keyword>
<keyword evidence="5" id="KW-0732">Signal</keyword>
<dbReference type="Gene3D" id="3.30.1330.60">
    <property type="entry name" value="OmpA-like domain"/>
    <property type="match status" value="1"/>
</dbReference>
<dbReference type="SUPFAM" id="SSF103088">
    <property type="entry name" value="OmpA-like"/>
    <property type="match status" value="1"/>
</dbReference>
<protein>
    <submittedName>
        <fullName evidence="7">OmpA family protein</fullName>
    </submittedName>
</protein>
<feature type="chain" id="PRO_5032419075" evidence="5">
    <location>
        <begin position="31"/>
        <end position="887"/>
    </location>
</feature>